<feature type="non-terminal residue" evidence="2">
    <location>
        <position position="1"/>
    </location>
</feature>
<comment type="caution">
    <text evidence="2">The sequence shown here is derived from an EMBL/GenBank/DDBJ whole genome shotgun (WGS) entry which is preliminary data.</text>
</comment>
<evidence type="ECO:0000313" key="2">
    <source>
        <dbReference type="EMBL" id="GFH13602.1"/>
    </source>
</evidence>
<dbReference type="AlphaFoldDB" id="A0A699ZDM0"/>
<gene>
    <name evidence="2" type="ORF">HaLaN_09526</name>
</gene>
<protein>
    <submittedName>
        <fullName evidence="2">Uncharacterized protein</fullName>
    </submittedName>
</protein>
<dbReference type="EMBL" id="BLLF01000631">
    <property type="protein sequence ID" value="GFH13602.1"/>
    <property type="molecule type" value="Genomic_DNA"/>
</dbReference>
<organism evidence="2 3">
    <name type="scientific">Haematococcus lacustris</name>
    <name type="common">Green alga</name>
    <name type="synonym">Haematococcus pluvialis</name>
    <dbReference type="NCBI Taxonomy" id="44745"/>
    <lineage>
        <taxon>Eukaryota</taxon>
        <taxon>Viridiplantae</taxon>
        <taxon>Chlorophyta</taxon>
        <taxon>core chlorophytes</taxon>
        <taxon>Chlorophyceae</taxon>
        <taxon>CS clade</taxon>
        <taxon>Chlamydomonadales</taxon>
        <taxon>Haematococcaceae</taxon>
        <taxon>Haematococcus</taxon>
    </lineage>
</organism>
<sequence length="104" mass="10766">TPMPAGEDGDEGSELDMQELNATGGLSYREDVGQAMKPWVAKPARPTGIGRDTSDLDEAAAEAVPTSLLEDECEGSVASSRAAAAALDTIFTPPEVRGDRTCGL</sequence>
<name>A0A699ZDM0_HAELA</name>
<feature type="region of interest" description="Disordered" evidence="1">
    <location>
        <begin position="1"/>
        <end position="26"/>
    </location>
</feature>
<proteinExistence type="predicted"/>
<keyword evidence="3" id="KW-1185">Reference proteome</keyword>
<evidence type="ECO:0000313" key="3">
    <source>
        <dbReference type="Proteomes" id="UP000485058"/>
    </source>
</evidence>
<accession>A0A699ZDM0</accession>
<reference evidence="2 3" key="1">
    <citation type="submission" date="2020-02" db="EMBL/GenBank/DDBJ databases">
        <title>Draft genome sequence of Haematococcus lacustris strain NIES-144.</title>
        <authorList>
            <person name="Morimoto D."/>
            <person name="Nakagawa S."/>
            <person name="Yoshida T."/>
            <person name="Sawayama S."/>
        </authorList>
    </citation>
    <scope>NUCLEOTIDE SEQUENCE [LARGE SCALE GENOMIC DNA]</scope>
    <source>
        <strain evidence="2 3">NIES-144</strain>
    </source>
</reference>
<dbReference type="Proteomes" id="UP000485058">
    <property type="component" value="Unassembled WGS sequence"/>
</dbReference>
<evidence type="ECO:0000256" key="1">
    <source>
        <dbReference type="SAM" id="MobiDB-lite"/>
    </source>
</evidence>
<feature type="compositionally biased region" description="Acidic residues" evidence="1">
    <location>
        <begin position="7"/>
        <end position="17"/>
    </location>
</feature>